<sequence length="88" mass="10014">MRINARLDEEYAHKLTYIQQQTDQAVTDVIKTAIDLYYKQLQQHKPLDLLTQTDFIGCGQADANLSINYKSILTEVALSVCLVDININ</sequence>
<keyword evidence="2" id="KW-1185">Reference proteome</keyword>
<dbReference type="EMBL" id="JACJTA010000018">
    <property type="protein sequence ID" value="MBD2605043.1"/>
    <property type="molecule type" value="Genomic_DNA"/>
</dbReference>
<protein>
    <submittedName>
        <fullName evidence="1">CopG family transcriptional regulator</fullName>
    </submittedName>
</protein>
<name>A0ABR8GNX9_9CYAN</name>
<evidence type="ECO:0000313" key="2">
    <source>
        <dbReference type="Proteomes" id="UP000660380"/>
    </source>
</evidence>
<accession>A0ABR8GNX9</accession>
<dbReference type="Proteomes" id="UP000660380">
    <property type="component" value="Unassembled WGS sequence"/>
</dbReference>
<gene>
    <name evidence="1" type="ORF">H6G81_11000</name>
</gene>
<proteinExistence type="predicted"/>
<evidence type="ECO:0000313" key="1">
    <source>
        <dbReference type="EMBL" id="MBD2605043.1"/>
    </source>
</evidence>
<organism evidence="1 2">
    <name type="scientific">Scytonema hofmannii FACHB-248</name>
    <dbReference type="NCBI Taxonomy" id="1842502"/>
    <lineage>
        <taxon>Bacteria</taxon>
        <taxon>Bacillati</taxon>
        <taxon>Cyanobacteriota</taxon>
        <taxon>Cyanophyceae</taxon>
        <taxon>Nostocales</taxon>
        <taxon>Scytonemataceae</taxon>
        <taxon>Scytonema</taxon>
    </lineage>
</organism>
<comment type="caution">
    <text evidence="1">The sequence shown here is derived from an EMBL/GenBank/DDBJ whole genome shotgun (WGS) entry which is preliminary data.</text>
</comment>
<dbReference type="RefSeq" id="WP_051502850.1">
    <property type="nucleotide sequence ID" value="NZ_JACJTA010000018.1"/>
</dbReference>
<reference evidence="1 2" key="1">
    <citation type="journal article" date="2020" name="ISME J.">
        <title>Comparative genomics reveals insights into cyanobacterial evolution and habitat adaptation.</title>
        <authorList>
            <person name="Chen M.Y."/>
            <person name="Teng W.K."/>
            <person name="Zhao L."/>
            <person name="Hu C.X."/>
            <person name="Zhou Y.K."/>
            <person name="Han B.P."/>
            <person name="Song L.R."/>
            <person name="Shu W.S."/>
        </authorList>
    </citation>
    <scope>NUCLEOTIDE SEQUENCE [LARGE SCALE GENOMIC DNA]</scope>
    <source>
        <strain evidence="1 2">FACHB-248</strain>
    </source>
</reference>